<feature type="compositionally biased region" description="Gly residues" evidence="2">
    <location>
        <begin position="170"/>
        <end position="181"/>
    </location>
</feature>
<evidence type="ECO:0000313" key="5">
    <source>
        <dbReference type="Proteomes" id="UP000184357"/>
    </source>
</evidence>
<sequence>MTSVNLTPITKDEQPTSHVTVGKSKVGPGAEIARVRHAGSEAFFRVDTEEDGFASTIKNKVYLNSNVATLFGGINRTNDFYVDTDVSLGAVRACKRATIYAEGVNEEALSSALAEHQFLLHPIREVADIGGERVEFVVGELEPRGTSLRVTEDTDFEFLDEPPASMGPPAGAGGAAGGGADGAPSGDGDAGGAGGRDDGEEANIDITPQNPTTSFEEDVAGLEGVKRTAVMMLSLFEPAVRDEVVERYGEEFADRGGGMMLYGPPGCGKTLVSEAIAYEAKHNTDIEDSYGEVVFLEVRGSDVVSKYSGESEKNIRAAFEQAHEAAGDGFAVLFFDEVETLIPDRSDDNLQRHERALTNAFLQEMNDVEDNLLVIGATNMPFSIDPAATRRFPIQQFIPQPDADVMAEVWRTSLGRIGEDLDEEALQELGEASVGYTPAEIADRVLGSELQRELIESVIDGDAITPDKQYLLRKLDESEPKTVRQYVSSTMKQASELEGYPDMKRYIEEQAQQIREENAANAAAPASAPDTDTSTSTDADGDGTEGDAEAE</sequence>
<dbReference type="Gene3D" id="3.40.50.300">
    <property type="entry name" value="P-loop containing nucleotide triphosphate hydrolases"/>
    <property type="match status" value="1"/>
</dbReference>
<keyword evidence="1" id="KW-0067">ATP-binding</keyword>
<gene>
    <name evidence="4" type="ORF">SAMN05443636_1352</name>
</gene>
<dbReference type="InterPro" id="IPR027417">
    <property type="entry name" value="P-loop_NTPase"/>
</dbReference>
<dbReference type="EMBL" id="FQWV01000003">
    <property type="protein sequence ID" value="SHG93232.1"/>
    <property type="molecule type" value="Genomic_DNA"/>
</dbReference>
<proteinExistence type="inferred from homology"/>
<evidence type="ECO:0000256" key="2">
    <source>
        <dbReference type="SAM" id="MobiDB-lite"/>
    </source>
</evidence>
<dbReference type="Proteomes" id="UP000184357">
    <property type="component" value="Unassembled WGS sequence"/>
</dbReference>
<dbReference type="RefSeq" id="WP_073307828.1">
    <property type="nucleotide sequence ID" value="NZ_FQWV01000003.1"/>
</dbReference>
<feature type="region of interest" description="Disordered" evidence="2">
    <location>
        <begin position="510"/>
        <end position="551"/>
    </location>
</feature>
<organism evidence="4 5">
    <name type="scientific">Halobaculum gomorrense</name>
    <dbReference type="NCBI Taxonomy" id="43928"/>
    <lineage>
        <taxon>Archaea</taxon>
        <taxon>Methanobacteriati</taxon>
        <taxon>Methanobacteriota</taxon>
        <taxon>Stenosarchaea group</taxon>
        <taxon>Halobacteria</taxon>
        <taxon>Halobacteriales</taxon>
        <taxon>Haloferacaceae</taxon>
        <taxon>Halobaculum</taxon>
    </lineage>
</organism>
<dbReference type="AlphaFoldDB" id="A0A1M5NUN2"/>
<keyword evidence="5" id="KW-1185">Reference proteome</keyword>
<accession>A0A1M5NUN2</accession>
<dbReference type="Gene3D" id="1.10.8.60">
    <property type="match status" value="1"/>
</dbReference>
<feature type="compositionally biased region" description="Low complexity" evidence="2">
    <location>
        <begin position="519"/>
        <end position="538"/>
    </location>
</feature>
<evidence type="ECO:0000313" key="4">
    <source>
        <dbReference type="EMBL" id="SHG93232.1"/>
    </source>
</evidence>
<dbReference type="PANTHER" id="PTHR23074">
    <property type="entry name" value="AAA DOMAIN-CONTAINING"/>
    <property type="match status" value="1"/>
</dbReference>
<dbReference type="SUPFAM" id="SSF52540">
    <property type="entry name" value="P-loop containing nucleoside triphosphate hydrolases"/>
    <property type="match status" value="1"/>
</dbReference>
<evidence type="ECO:0000259" key="3">
    <source>
        <dbReference type="SMART" id="SM00382"/>
    </source>
</evidence>
<protein>
    <submittedName>
        <fullName evidence="4">Transitional endoplasmic reticulum ATPase</fullName>
    </submittedName>
</protein>
<dbReference type="InterPro" id="IPR003593">
    <property type="entry name" value="AAA+_ATPase"/>
</dbReference>
<dbReference type="OrthoDB" id="199365at2157"/>
<dbReference type="Pfam" id="PF00004">
    <property type="entry name" value="AAA"/>
    <property type="match status" value="1"/>
</dbReference>
<dbReference type="GO" id="GO:0016887">
    <property type="term" value="F:ATP hydrolysis activity"/>
    <property type="evidence" value="ECO:0007669"/>
    <property type="project" value="InterPro"/>
</dbReference>
<dbReference type="CDD" id="cd19481">
    <property type="entry name" value="RecA-like_protease"/>
    <property type="match status" value="1"/>
</dbReference>
<dbReference type="PROSITE" id="PS00674">
    <property type="entry name" value="AAA"/>
    <property type="match status" value="1"/>
</dbReference>
<feature type="compositionally biased region" description="Acidic residues" evidence="2">
    <location>
        <begin position="539"/>
        <end position="551"/>
    </location>
</feature>
<reference evidence="4 5" key="1">
    <citation type="submission" date="2016-11" db="EMBL/GenBank/DDBJ databases">
        <authorList>
            <person name="Jaros S."/>
            <person name="Januszkiewicz K."/>
            <person name="Wedrychowicz H."/>
        </authorList>
    </citation>
    <scope>NUCLEOTIDE SEQUENCE [LARGE SCALE GENOMIC DNA]</scope>
    <source>
        <strain evidence="4 5">DSM 9297</strain>
    </source>
</reference>
<dbReference type="GO" id="GO:0005524">
    <property type="term" value="F:ATP binding"/>
    <property type="evidence" value="ECO:0007669"/>
    <property type="project" value="UniProtKB-KW"/>
</dbReference>
<dbReference type="InterPro" id="IPR003960">
    <property type="entry name" value="ATPase_AAA_CS"/>
</dbReference>
<dbReference type="SMART" id="SM00382">
    <property type="entry name" value="AAA"/>
    <property type="match status" value="1"/>
</dbReference>
<evidence type="ECO:0000256" key="1">
    <source>
        <dbReference type="RuleBase" id="RU003651"/>
    </source>
</evidence>
<keyword evidence="1" id="KW-0547">Nucleotide-binding</keyword>
<comment type="similarity">
    <text evidence="1">Belongs to the AAA ATPase family.</text>
</comment>
<dbReference type="PANTHER" id="PTHR23074:SF83">
    <property type="entry name" value="VACUOLAR PROTEIN SORTING-ASSOCIATED PROTEIN 4A"/>
    <property type="match status" value="1"/>
</dbReference>
<feature type="region of interest" description="Disordered" evidence="2">
    <location>
        <begin position="158"/>
        <end position="218"/>
    </location>
</feature>
<feature type="domain" description="AAA+ ATPase" evidence="3">
    <location>
        <begin position="255"/>
        <end position="402"/>
    </location>
</feature>
<dbReference type="InterPro" id="IPR003959">
    <property type="entry name" value="ATPase_AAA_core"/>
</dbReference>
<name>A0A1M5NUN2_9EURY</name>
<dbReference type="InterPro" id="IPR050304">
    <property type="entry name" value="MT-severing_AAA_ATPase"/>
</dbReference>
<feature type="region of interest" description="Disordered" evidence="2">
    <location>
        <begin position="1"/>
        <end position="23"/>
    </location>
</feature>
<dbReference type="STRING" id="43928.SAMN05443636_1352"/>